<evidence type="ECO:0000313" key="1">
    <source>
        <dbReference type="EMBL" id="KAI4328905.1"/>
    </source>
</evidence>
<sequence>MEEINSNSKNKVYNLLVKLLDGKTLALRFPSPTLCANSIKDRLYEVTRIPPQHQRLLTGVQHLDDEKSIISCSPDGREMFPIVHLLLRLSGGKGGFGSLLRGAATKAGQKKTNNFDACRDMSGRRLRHVNAEKRLEEWKAEEAERKLERVAEEFLKKQAKKGKKGVGEGEAQKYVAKYREVSERCSAEVAESVKEAFMSLNGKRKDSETAKDKKDSKKLKIWMGKRTLNESDSDEDESDDEGENDKPVVLNIGNDSDSNRESDGSPRSVIGEKRVGESSGSGSPESGSEEEKETDTSGKVESGECPTSESLQAEAAEPSGVIEPVIHAEKITEDAGAMPCSESLVCAIKAEEAAKHDGGMAESDKFDVAVGQPSNILSAEHVTDSSRSNDMEIDRSVECKASVHDETFTSASVPQIEEPLNFDAIHSATELEVLGMERLKSELQSRGLKCGGTLQERAARLFLLKSTPLDKLPKKLLAKK</sequence>
<name>A0ACB9MYC5_BAUVA</name>
<organism evidence="1 2">
    <name type="scientific">Bauhinia variegata</name>
    <name type="common">Purple orchid tree</name>
    <name type="synonym">Phanera variegata</name>
    <dbReference type="NCBI Taxonomy" id="167791"/>
    <lineage>
        <taxon>Eukaryota</taxon>
        <taxon>Viridiplantae</taxon>
        <taxon>Streptophyta</taxon>
        <taxon>Embryophyta</taxon>
        <taxon>Tracheophyta</taxon>
        <taxon>Spermatophyta</taxon>
        <taxon>Magnoliopsida</taxon>
        <taxon>eudicotyledons</taxon>
        <taxon>Gunneridae</taxon>
        <taxon>Pentapetalae</taxon>
        <taxon>rosids</taxon>
        <taxon>fabids</taxon>
        <taxon>Fabales</taxon>
        <taxon>Fabaceae</taxon>
        <taxon>Cercidoideae</taxon>
        <taxon>Cercideae</taxon>
        <taxon>Bauhiniinae</taxon>
        <taxon>Bauhinia</taxon>
    </lineage>
</organism>
<accession>A0ACB9MYC5</accession>
<evidence type="ECO:0000313" key="2">
    <source>
        <dbReference type="Proteomes" id="UP000828941"/>
    </source>
</evidence>
<comment type="caution">
    <text evidence="1">The sequence shown here is derived from an EMBL/GenBank/DDBJ whole genome shotgun (WGS) entry which is preliminary data.</text>
</comment>
<gene>
    <name evidence="1" type="ORF">L6164_021223</name>
</gene>
<reference evidence="1 2" key="1">
    <citation type="journal article" date="2022" name="DNA Res.">
        <title>Chromosomal-level genome assembly of the orchid tree Bauhinia variegata (Leguminosae; Cercidoideae) supports the allotetraploid origin hypothesis of Bauhinia.</title>
        <authorList>
            <person name="Zhong Y."/>
            <person name="Chen Y."/>
            <person name="Zheng D."/>
            <person name="Pang J."/>
            <person name="Liu Y."/>
            <person name="Luo S."/>
            <person name="Meng S."/>
            <person name="Qian L."/>
            <person name="Wei D."/>
            <person name="Dai S."/>
            <person name="Zhou R."/>
        </authorList>
    </citation>
    <scope>NUCLEOTIDE SEQUENCE [LARGE SCALE GENOMIC DNA]</scope>
    <source>
        <strain evidence="1">BV-YZ2020</strain>
    </source>
</reference>
<keyword evidence="2" id="KW-1185">Reference proteome</keyword>
<proteinExistence type="predicted"/>
<dbReference type="Proteomes" id="UP000828941">
    <property type="component" value="Chromosome 8"/>
</dbReference>
<dbReference type="EMBL" id="CM039433">
    <property type="protein sequence ID" value="KAI4328905.1"/>
    <property type="molecule type" value="Genomic_DNA"/>
</dbReference>
<protein>
    <submittedName>
        <fullName evidence="1">Uncharacterized protein</fullName>
    </submittedName>
</protein>